<evidence type="ECO:0000256" key="3">
    <source>
        <dbReference type="ARBA" id="ARBA00008741"/>
    </source>
</evidence>
<reference evidence="13 14" key="1">
    <citation type="submission" date="2023-09" db="EMBL/GenBank/DDBJ databases">
        <authorList>
            <person name="Rey-Velasco X."/>
        </authorList>
    </citation>
    <scope>NUCLEOTIDE SEQUENCE [LARGE SCALE GENOMIC DNA]</scope>
    <source>
        <strain evidence="13 14">P385</strain>
    </source>
</reference>
<comment type="subcellular location">
    <subcellularLocation>
        <location evidence="2 12">Cell inner membrane</location>
        <topology evidence="2 12">Single-pass membrane protein</topology>
    </subcellularLocation>
</comment>
<sequence length="50" mass="6049">MSDWWSMGGYAAYVWSSFGIAAVVLVWNMVWPYVQLRQLRRRLRQEEKQV</sequence>
<evidence type="ECO:0000256" key="8">
    <source>
        <dbReference type="ARBA" id="ARBA00022692"/>
    </source>
</evidence>
<keyword evidence="14" id="KW-1185">Reference proteome</keyword>
<dbReference type="RefSeq" id="WP_311657144.1">
    <property type="nucleotide sequence ID" value="NZ_JAVRHY010000002.1"/>
</dbReference>
<evidence type="ECO:0000313" key="13">
    <source>
        <dbReference type="EMBL" id="MDT0617395.1"/>
    </source>
</evidence>
<comment type="caution">
    <text evidence="13">The sequence shown here is derived from an EMBL/GenBank/DDBJ whole genome shotgun (WGS) entry which is preliminary data.</text>
</comment>
<evidence type="ECO:0000256" key="9">
    <source>
        <dbReference type="ARBA" id="ARBA00022748"/>
    </source>
</evidence>
<evidence type="ECO:0000256" key="4">
    <source>
        <dbReference type="ARBA" id="ARBA00016461"/>
    </source>
</evidence>
<evidence type="ECO:0000256" key="2">
    <source>
        <dbReference type="ARBA" id="ARBA00004377"/>
    </source>
</evidence>
<dbReference type="EMBL" id="JAVRHY010000002">
    <property type="protein sequence ID" value="MDT0617395.1"/>
    <property type="molecule type" value="Genomic_DNA"/>
</dbReference>
<comment type="function">
    <text evidence="1 12">Required for the export of heme to the periplasm for the biogenesis of c-type cytochromes.</text>
</comment>
<keyword evidence="10 12" id="KW-1133">Transmembrane helix</keyword>
<dbReference type="InterPro" id="IPR007078">
    <property type="entry name" value="Haem_export_protD_CcmD"/>
</dbReference>
<dbReference type="NCBIfam" id="TIGR03141">
    <property type="entry name" value="cytochro_ccmD"/>
    <property type="match status" value="1"/>
</dbReference>
<evidence type="ECO:0000256" key="1">
    <source>
        <dbReference type="ARBA" id="ARBA00002442"/>
    </source>
</evidence>
<feature type="transmembrane region" description="Helical" evidence="12">
    <location>
        <begin position="12"/>
        <end position="34"/>
    </location>
</feature>
<keyword evidence="9 12" id="KW-0201">Cytochrome c-type biogenesis</keyword>
<keyword evidence="8 12" id="KW-0812">Transmembrane</keyword>
<evidence type="ECO:0000256" key="10">
    <source>
        <dbReference type="ARBA" id="ARBA00022989"/>
    </source>
</evidence>
<comment type="similarity">
    <text evidence="3 12">Belongs to the CcmD/CycX/HelD family.</text>
</comment>
<evidence type="ECO:0000256" key="12">
    <source>
        <dbReference type="RuleBase" id="RU363101"/>
    </source>
</evidence>
<evidence type="ECO:0000256" key="7">
    <source>
        <dbReference type="ARBA" id="ARBA00022519"/>
    </source>
</evidence>
<keyword evidence="11 12" id="KW-0472">Membrane</keyword>
<name>A0ABU3B4L7_9GAMM</name>
<proteinExistence type="inferred from homology"/>
<evidence type="ECO:0000256" key="6">
    <source>
        <dbReference type="ARBA" id="ARBA00022475"/>
    </source>
</evidence>
<keyword evidence="6 12" id="KW-1003">Cell membrane</keyword>
<evidence type="ECO:0000256" key="5">
    <source>
        <dbReference type="ARBA" id="ARBA00022448"/>
    </source>
</evidence>
<gene>
    <name evidence="13" type="primary">ccmD</name>
    <name evidence="13" type="ORF">RM531_02825</name>
</gene>
<accession>A0ABU3B4L7</accession>
<evidence type="ECO:0000256" key="11">
    <source>
        <dbReference type="ARBA" id="ARBA00023136"/>
    </source>
</evidence>
<dbReference type="Proteomes" id="UP001259982">
    <property type="component" value="Unassembled WGS sequence"/>
</dbReference>
<protein>
    <recommendedName>
        <fullName evidence="4 12">Heme exporter protein D</fullName>
    </recommendedName>
</protein>
<evidence type="ECO:0000313" key="14">
    <source>
        <dbReference type="Proteomes" id="UP001259982"/>
    </source>
</evidence>
<keyword evidence="7 12" id="KW-0997">Cell inner membrane</keyword>
<organism evidence="13 14">
    <name type="scientific">Spectribacter acetivorans</name>
    <dbReference type="NCBI Taxonomy" id="3075603"/>
    <lineage>
        <taxon>Bacteria</taxon>
        <taxon>Pseudomonadati</taxon>
        <taxon>Pseudomonadota</taxon>
        <taxon>Gammaproteobacteria</taxon>
        <taxon>Salinisphaerales</taxon>
        <taxon>Salinisphaeraceae</taxon>
        <taxon>Spectribacter</taxon>
    </lineage>
</organism>
<dbReference type="Pfam" id="PF04995">
    <property type="entry name" value="CcmD"/>
    <property type="match status" value="1"/>
</dbReference>
<keyword evidence="5 12" id="KW-0813">Transport</keyword>